<dbReference type="PANTHER" id="PTHR13507">
    <property type="entry name" value="PRKR-INTERACTING PROTEIN 1"/>
    <property type="match status" value="1"/>
</dbReference>
<keyword evidence="3" id="KW-1185">Reference proteome</keyword>
<dbReference type="Proteomes" id="UP001182556">
    <property type="component" value="Unassembled WGS sequence"/>
</dbReference>
<protein>
    <submittedName>
        <fullName evidence="2">Uncharacterized protein</fullName>
    </submittedName>
</protein>
<feature type="region of interest" description="Disordered" evidence="1">
    <location>
        <begin position="51"/>
        <end position="75"/>
    </location>
</feature>
<proteinExistence type="predicted"/>
<feature type="region of interest" description="Disordered" evidence="1">
    <location>
        <begin position="1"/>
        <end position="38"/>
    </location>
</feature>
<accession>A0AAD9FQ14</accession>
<evidence type="ECO:0000256" key="1">
    <source>
        <dbReference type="SAM" id="MobiDB-lite"/>
    </source>
</evidence>
<organism evidence="2 3">
    <name type="scientific">Papiliotrema laurentii</name>
    <name type="common">Cryptococcus laurentii</name>
    <dbReference type="NCBI Taxonomy" id="5418"/>
    <lineage>
        <taxon>Eukaryota</taxon>
        <taxon>Fungi</taxon>
        <taxon>Dikarya</taxon>
        <taxon>Basidiomycota</taxon>
        <taxon>Agaricomycotina</taxon>
        <taxon>Tremellomycetes</taxon>
        <taxon>Tremellales</taxon>
        <taxon>Rhynchogastremaceae</taxon>
        <taxon>Papiliotrema</taxon>
    </lineage>
</organism>
<feature type="region of interest" description="Disordered" evidence="1">
    <location>
        <begin position="113"/>
        <end position="244"/>
    </location>
</feature>
<dbReference type="AlphaFoldDB" id="A0AAD9FQ14"/>
<dbReference type="GO" id="GO:0005730">
    <property type="term" value="C:nucleolus"/>
    <property type="evidence" value="ECO:0007669"/>
    <property type="project" value="TreeGrafter"/>
</dbReference>
<dbReference type="GO" id="GO:0003725">
    <property type="term" value="F:double-stranded RNA binding"/>
    <property type="evidence" value="ECO:0007669"/>
    <property type="project" value="InterPro"/>
</dbReference>
<feature type="compositionally biased region" description="Gly residues" evidence="1">
    <location>
        <begin position="154"/>
        <end position="178"/>
    </location>
</feature>
<dbReference type="Pfam" id="PF06658">
    <property type="entry name" value="DUF1168"/>
    <property type="match status" value="1"/>
</dbReference>
<comment type="caution">
    <text evidence="2">The sequence shown here is derived from an EMBL/GenBank/DDBJ whole genome shotgun (WGS) entry which is preliminary data.</text>
</comment>
<name>A0AAD9FQ14_PAPLA</name>
<reference evidence="2" key="1">
    <citation type="submission" date="2023-02" db="EMBL/GenBank/DDBJ databases">
        <title>Identification and recombinant expression of a fungal hydrolase from Papiliotrema laurentii that hydrolyzes apple cutin and clears colloidal polyester polyurethane.</title>
        <authorList>
            <consortium name="DOE Joint Genome Institute"/>
            <person name="Roman V.A."/>
            <person name="Bojanowski C."/>
            <person name="Crable B.R."/>
            <person name="Wagner D.N."/>
            <person name="Hung C.S."/>
            <person name="Nadeau L.J."/>
            <person name="Schratz L."/>
            <person name="Haridas S."/>
            <person name="Pangilinan J."/>
            <person name="Lipzen A."/>
            <person name="Na H."/>
            <person name="Yan M."/>
            <person name="Ng V."/>
            <person name="Grigoriev I.V."/>
            <person name="Spatafora J.W."/>
            <person name="Barlow D."/>
            <person name="Biffinger J."/>
            <person name="Kelley-Loughnane N."/>
            <person name="Varaljay V.A."/>
            <person name="Crookes-Goodson W.J."/>
        </authorList>
    </citation>
    <scope>NUCLEOTIDE SEQUENCE</scope>
    <source>
        <strain evidence="2">5307AH</strain>
    </source>
</reference>
<evidence type="ECO:0000313" key="2">
    <source>
        <dbReference type="EMBL" id="KAK1923698.1"/>
    </source>
</evidence>
<dbReference type="EMBL" id="JAODAN010000006">
    <property type="protein sequence ID" value="KAK1923698.1"/>
    <property type="molecule type" value="Genomic_DNA"/>
</dbReference>
<feature type="compositionally biased region" description="Basic and acidic residues" evidence="1">
    <location>
        <begin position="129"/>
        <end position="139"/>
    </location>
</feature>
<feature type="compositionally biased region" description="Basic residues" evidence="1">
    <location>
        <begin position="140"/>
        <end position="153"/>
    </location>
</feature>
<dbReference type="InterPro" id="IPR009548">
    <property type="entry name" value="Prkrip1"/>
</dbReference>
<feature type="compositionally biased region" description="Basic and acidic residues" evidence="1">
    <location>
        <begin position="232"/>
        <end position="244"/>
    </location>
</feature>
<dbReference type="PANTHER" id="PTHR13507:SF0">
    <property type="entry name" value="PRKR-INTERACTING PROTEIN 1"/>
    <property type="match status" value="1"/>
</dbReference>
<dbReference type="GO" id="GO:0019901">
    <property type="term" value="F:protein kinase binding"/>
    <property type="evidence" value="ECO:0007669"/>
    <property type="project" value="TreeGrafter"/>
</dbReference>
<dbReference type="GO" id="GO:0004860">
    <property type="term" value="F:protein kinase inhibitor activity"/>
    <property type="evidence" value="ECO:0007669"/>
    <property type="project" value="TreeGrafter"/>
</dbReference>
<evidence type="ECO:0000313" key="3">
    <source>
        <dbReference type="Proteomes" id="UP001182556"/>
    </source>
</evidence>
<sequence>MPVTRERSHSPQRKFSHSPEPFVAGDHAGPSTKKPRITTVDVQKRKLEKLFANPDKDPLPQVQEPKPVERQVRPSQDIIKNVTASSAAAGSGEFHVYKHSRRREFERIKQMEKTTRELEEQAAFQARQAARDAAADAKTAKNRAKRLKRKAGRKGGGSENGGEANGHGEGGGGGGHDTGGLKRKLAGGSGVVFKKPGEESDGEDAEPRESEEAGQSTETSAPQPPQDQPAMKVEEREIIIHDDD</sequence>
<gene>
    <name evidence="2" type="ORF">DB88DRAFT_492090</name>
</gene>